<dbReference type="NCBIfam" id="TIGR03860">
    <property type="entry name" value="FMN_nitrolo"/>
    <property type="match status" value="1"/>
</dbReference>
<feature type="region of interest" description="Disordered" evidence="6">
    <location>
        <begin position="458"/>
        <end position="501"/>
    </location>
</feature>
<keyword evidence="2" id="KW-0288">FMN</keyword>
<name>A0A1H3L0B6_9EURY</name>
<keyword evidence="3" id="KW-0560">Oxidoreductase</keyword>
<dbReference type="InterPro" id="IPR016215">
    <property type="entry name" value="NTA_MOA"/>
</dbReference>
<dbReference type="GO" id="GO:0016705">
    <property type="term" value="F:oxidoreductase activity, acting on paired donors, with incorporation or reduction of molecular oxygen"/>
    <property type="evidence" value="ECO:0007669"/>
    <property type="project" value="InterPro"/>
</dbReference>
<feature type="domain" description="Luciferase-like" evidence="7">
    <location>
        <begin position="67"/>
        <end position="424"/>
    </location>
</feature>
<dbReference type="InterPro" id="IPR051260">
    <property type="entry name" value="Diverse_substr_monoxygenases"/>
</dbReference>
<dbReference type="Gene3D" id="3.20.20.30">
    <property type="entry name" value="Luciferase-like domain"/>
    <property type="match status" value="1"/>
</dbReference>
<keyword evidence="1" id="KW-0285">Flavoprotein</keyword>
<dbReference type="PIRSF" id="PIRSF000337">
    <property type="entry name" value="NTA_MOA"/>
    <property type="match status" value="1"/>
</dbReference>
<dbReference type="InterPro" id="IPR036661">
    <property type="entry name" value="Luciferase-like_sf"/>
</dbReference>
<proteinExistence type="inferred from homology"/>
<keyword evidence="4 8" id="KW-0503">Monooxygenase</keyword>
<evidence type="ECO:0000256" key="6">
    <source>
        <dbReference type="SAM" id="MobiDB-lite"/>
    </source>
</evidence>
<dbReference type="PANTHER" id="PTHR30011">
    <property type="entry name" value="ALKANESULFONATE MONOOXYGENASE-RELATED"/>
    <property type="match status" value="1"/>
</dbReference>
<reference evidence="9" key="1">
    <citation type="submission" date="2016-10" db="EMBL/GenBank/DDBJ databases">
        <authorList>
            <person name="Varghese N."/>
            <person name="Submissions S."/>
        </authorList>
    </citation>
    <scope>NUCLEOTIDE SEQUENCE [LARGE SCALE GENOMIC DNA]</scope>
    <source>
        <strain evidence="9">DC30,IBRC 10041,KCTC 4046</strain>
    </source>
</reference>
<accession>A0A1H3L0B6</accession>
<evidence type="ECO:0000313" key="9">
    <source>
        <dbReference type="Proteomes" id="UP000199079"/>
    </source>
</evidence>
<organism evidence="8 9">
    <name type="scientific">Halopenitus persicus</name>
    <dbReference type="NCBI Taxonomy" id="1048396"/>
    <lineage>
        <taxon>Archaea</taxon>
        <taxon>Methanobacteriati</taxon>
        <taxon>Methanobacteriota</taxon>
        <taxon>Stenosarchaea group</taxon>
        <taxon>Halobacteria</taxon>
        <taxon>Halobacteriales</taxon>
        <taxon>Haloferacaceae</taxon>
        <taxon>Halopenitus</taxon>
    </lineage>
</organism>
<sequence>MDCLRTHASGESRPWSEVATNPATICGLLRVETVAADMSDGIHLNLFTMNSVEHVSPGSWTYPGDQSHRYTDREYWTEVARTAERGGFDAVFFADVRGVYDVYGDDRETAVHKAVQTPANDPQLVVPAMAEVTDELGFAITRSTTYTHPYQLAREFSTLDHLTDGRVALNVVTSYLESAAENLGLEERMDKQTRYDRADEFLDVCYALWEDSWEDDAVEIDREAGRYTDPGKVHAIDHEGEHFSVPGPHGCEPSPQRTPVIYQAGSSDRGREFAAANAEAVFASQPTEEGIREYMADVKERAADHGRDPESLRFFIGVVPIVGETEAIAEAKHEAYRDHVDVEATLALLSGFLDMDLSELDPDGKVEHIETDAIQGTMNAFTKAQPDRDWTVREVAQFCGLGTTSPTIVGTPDEIADELAYWHEEVGVHGFNVKEVVRPDSLQDFVDLVVPELRERGLLPDADGNEGGHGTLRERLRGAGNPHLRSDHPAKQRSASPRQSD</sequence>
<evidence type="ECO:0000256" key="5">
    <source>
        <dbReference type="ARBA" id="ARBA00033748"/>
    </source>
</evidence>
<keyword evidence="9" id="KW-1185">Reference proteome</keyword>
<evidence type="ECO:0000256" key="1">
    <source>
        <dbReference type="ARBA" id="ARBA00022630"/>
    </source>
</evidence>
<dbReference type="SUPFAM" id="SSF51679">
    <property type="entry name" value="Bacterial luciferase-like"/>
    <property type="match status" value="1"/>
</dbReference>
<gene>
    <name evidence="8" type="ORF">SAMN05216564_106237</name>
</gene>
<evidence type="ECO:0000256" key="4">
    <source>
        <dbReference type="ARBA" id="ARBA00023033"/>
    </source>
</evidence>
<evidence type="ECO:0000256" key="2">
    <source>
        <dbReference type="ARBA" id="ARBA00022643"/>
    </source>
</evidence>
<dbReference type="PANTHER" id="PTHR30011:SF16">
    <property type="entry name" value="C2H2 FINGER DOMAIN TRANSCRIPTION FACTOR (EUROFUNG)-RELATED"/>
    <property type="match status" value="1"/>
</dbReference>
<dbReference type="InterPro" id="IPR011251">
    <property type="entry name" value="Luciferase-like_dom"/>
</dbReference>
<comment type="similarity">
    <text evidence="5">Belongs to the NtaA/SnaA/DszA monooxygenase family.</text>
</comment>
<evidence type="ECO:0000259" key="7">
    <source>
        <dbReference type="Pfam" id="PF00296"/>
    </source>
</evidence>
<dbReference type="Pfam" id="PF00296">
    <property type="entry name" value="Bac_luciferase"/>
    <property type="match status" value="1"/>
</dbReference>
<dbReference type="AlphaFoldDB" id="A0A1H3L0B6"/>
<dbReference type="EMBL" id="FNPC01000006">
    <property type="protein sequence ID" value="SDY57853.1"/>
    <property type="molecule type" value="Genomic_DNA"/>
</dbReference>
<evidence type="ECO:0000313" key="8">
    <source>
        <dbReference type="EMBL" id="SDY57853.1"/>
    </source>
</evidence>
<evidence type="ECO:0000256" key="3">
    <source>
        <dbReference type="ARBA" id="ARBA00023002"/>
    </source>
</evidence>
<dbReference type="GO" id="GO:0004497">
    <property type="term" value="F:monooxygenase activity"/>
    <property type="evidence" value="ECO:0007669"/>
    <property type="project" value="UniProtKB-KW"/>
</dbReference>
<dbReference type="Proteomes" id="UP000199079">
    <property type="component" value="Unassembled WGS sequence"/>
</dbReference>
<protein>
    <submittedName>
        <fullName evidence="8">FMN-dependent oxidoreductase, nitrilotriacetate monooxygenase family</fullName>
    </submittedName>
</protein>